<evidence type="ECO:0000256" key="8">
    <source>
        <dbReference type="ARBA" id="ARBA00022614"/>
    </source>
</evidence>
<comment type="similarity">
    <text evidence="3">Belongs to the protein kinase superfamily. Ser/Thr protein kinase family.</text>
</comment>
<keyword evidence="16 26" id="KW-1133">Transmembrane helix</keyword>
<evidence type="ECO:0000256" key="16">
    <source>
        <dbReference type="ARBA" id="ARBA00022989"/>
    </source>
</evidence>
<dbReference type="SMART" id="SM00369">
    <property type="entry name" value="LRR_TYP"/>
    <property type="match status" value="6"/>
</dbReference>
<comment type="catalytic activity">
    <reaction evidence="20">
        <text>L-threonyl-[protein] + ATP = O-phospho-L-threonyl-[protein] + ADP + H(+)</text>
        <dbReference type="Rhea" id="RHEA:46608"/>
        <dbReference type="Rhea" id="RHEA-COMP:11060"/>
        <dbReference type="Rhea" id="RHEA-COMP:11605"/>
        <dbReference type="ChEBI" id="CHEBI:15378"/>
        <dbReference type="ChEBI" id="CHEBI:30013"/>
        <dbReference type="ChEBI" id="CHEBI:30616"/>
        <dbReference type="ChEBI" id="CHEBI:61977"/>
        <dbReference type="ChEBI" id="CHEBI:456216"/>
        <dbReference type="EC" id="2.7.11.1"/>
    </reaction>
</comment>
<dbReference type="InterPro" id="IPR000719">
    <property type="entry name" value="Prot_kinase_dom"/>
</dbReference>
<keyword evidence="5" id="KW-1003">Cell membrane</keyword>
<keyword evidence="19" id="KW-0325">Glycoprotein</keyword>
<evidence type="ECO:0000256" key="17">
    <source>
        <dbReference type="ARBA" id="ARBA00023136"/>
    </source>
</evidence>
<keyword evidence="7" id="KW-0597">Phosphoprotein</keyword>
<dbReference type="Pfam" id="PF00560">
    <property type="entry name" value="LRR_1"/>
    <property type="match status" value="2"/>
</dbReference>
<evidence type="ECO:0000256" key="19">
    <source>
        <dbReference type="ARBA" id="ARBA00023180"/>
    </source>
</evidence>
<evidence type="ECO:0000256" key="23">
    <source>
        <dbReference type="ARBA" id="ARBA00056628"/>
    </source>
</evidence>
<keyword evidence="13 25" id="KW-0547">Nucleotide-binding</keyword>
<comment type="catalytic activity">
    <reaction evidence="21">
        <text>L-seryl-[protein] + ATP = O-phospho-L-seryl-[protein] + ADP + H(+)</text>
        <dbReference type="Rhea" id="RHEA:17989"/>
        <dbReference type="Rhea" id="RHEA-COMP:9863"/>
        <dbReference type="Rhea" id="RHEA-COMP:11604"/>
        <dbReference type="ChEBI" id="CHEBI:15378"/>
        <dbReference type="ChEBI" id="CHEBI:29999"/>
        <dbReference type="ChEBI" id="CHEBI:30616"/>
        <dbReference type="ChEBI" id="CHEBI:83421"/>
        <dbReference type="ChEBI" id="CHEBI:456216"/>
        <dbReference type="EC" id="2.7.11.1"/>
    </reaction>
</comment>
<feature type="transmembrane region" description="Helical" evidence="26">
    <location>
        <begin position="466"/>
        <end position="490"/>
    </location>
</feature>
<dbReference type="AlphaFoldDB" id="A0A811Q2H8"/>
<evidence type="ECO:0000256" key="20">
    <source>
        <dbReference type="ARBA" id="ARBA00047899"/>
    </source>
</evidence>
<dbReference type="EMBL" id="CAJGYO010000009">
    <property type="protein sequence ID" value="CAD6253239.1"/>
    <property type="molecule type" value="Genomic_DNA"/>
</dbReference>
<keyword evidence="14" id="KW-0418">Kinase</keyword>
<proteinExistence type="inferred from homology"/>
<gene>
    <name evidence="28" type="ORF">NCGR_LOCUS36871</name>
</gene>
<keyword evidence="15 25" id="KW-0067">ATP-binding</keyword>
<evidence type="ECO:0000256" key="9">
    <source>
        <dbReference type="ARBA" id="ARBA00022679"/>
    </source>
</evidence>
<evidence type="ECO:0000256" key="2">
    <source>
        <dbReference type="ARBA" id="ARBA00004389"/>
    </source>
</evidence>
<organism evidence="28 29">
    <name type="scientific">Miscanthus lutarioriparius</name>
    <dbReference type="NCBI Taxonomy" id="422564"/>
    <lineage>
        <taxon>Eukaryota</taxon>
        <taxon>Viridiplantae</taxon>
        <taxon>Streptophyta</taxon>
        <taxon>Embryophyta</taxon>
        <taxon>Tracheophyta</taxon>
        <taxon>Spermatophyta</taxon>
        <taxon>Magnoliopsida</taxon>
        <taxon>Liliopsida</taxon>
        <taxon>Poales</taxon>
        <taxon>Poaceae</taxon>
        <taxon>PACMAD clade</taxon>
        <taxon>Panicoideae</taxon>
        <taxon>Andropogonodae</taxon>
        <taxon>Andropogoneae</taxon>
        <taxon>Saccharinae</taxon>
        <taxon>Miscanthus</taxon>
    </lineage>
</organism>
<keyword evidence="18" id="KW-0675">Receptor</keyword>
<keyword evidence="6" id="KW-0723">Serine/threonine-protein kinase</keyword>
<dbReference type="FunFam" id="3.80.10.10:FF:000383">
    <property type="entry name" value="Leucine-rich repeat receptor protein kinase EMS1"/>
    <property type="match status" value="1"/>
</dbReference>
<dbReference type="Pfam" id="PF07714">
    <property type="entry name" value="PK_Tyr_Ser-Thr"/>
    <property type="match status" value="1"/>
</dbReference>
<dbReference type="InterPro" id="IPR003591">
    <property type="entry name" value="Leu-rich_rpt_typical-subtyp"/>
</dbReference>
<keyword evidence="12" id="KW-0677">Repeat</keyword>
<evidence type="ECO:0000313" key="29">
    <source>
        <dbReference type="Proteomes" id="UP000604825"/>
    </source>
</evidence>
<dbReference type="InterPro" id="IPR013210">
    <property type="entry name" value="LRR_N_plant-typ"/>
</dbReference>
<evidence type="ECO:0000256" key="14">
    <source>
        <dbReference type="ARBA" id="ARBA00022777"/>
    </source>
</evidence>
<dbReference type="PROSITE" id="PS00107">
    <property type="entry name" value="PROTEIN_KINASE_ATP"/>
    <property type="match status" value="1"/>
</dbReference>
<dbReference type="Pfam" id="PF13855">
    <property type="entry name" value="LRR_8"/>
    <property type="match status" value="1"/>
</dbReference>
<dbReference type="GO" id="GO:0005789">
    <property type="term" value="C:endoplasmic reticulum membrane"/>
    <property type="evidence" value="ECO:0007669"/>
    <property type="project" value="UniProtKB-SubCell"/>
</dbReference>
<dbReference type="SMART" id="SM00220">
    <property type="entry name" value="S_TKc"/>
    <property type="match status" value="1"/>
</dbReference>
<dbReference type="PROSITE" id="PS00108">
    <property type="entry name" value="PROTEIN_KINASE_ST"/>
    <property type="match status" value="1"/>
</dbReference>
<evidence type="ECO:0000256" key="3">
    <source>
        <dbReference type="ARBA" id="ARBA00008684"/>
    </source>
</evidence>
<accession>A0A811Q2H8</accession>
<dbReference type="FunFam" id="3.80.10.10:FF:000095">
    <property type="entry name" value="LRR receptor-like serine/threonine-protein kinase GSO1"/>
    <property type="match status" value="1"/>
</dbReference>
<keyword evidence="17 26" id="KW-0472">Membrane</keyword>
<dbReference type="Gene3D" id="3.80.10.10">
    <property type="entry name" value="Ribonuclease Inhibitor"/>
    <property type="match status" value="3"/>
</dbReference>
<evidence type="ECO:0000256" key="22">
    <source>
        <dbReference type="ARBA" id="ARBA00054320"/>
    </source>
</evidence>
<keyword evidence="10 26" id="KW-0812">Transmembrane</keyword>
<dbReference type="OrthoDB" id="676979at2759"/>
<name>A0A811Q2H8_9POAL</name>
<dbReference type="SUPFAM" id="SSF52058">
    <property type="entry name" value="L domain-like"/>
    <property type="match status" value="1"/>
</dbReference>
<dbReference type="Pfam" id="PF08263">
    <property type="entry name" value="LRRNT_2"/>
    <property type="match status" value="1"/>
</dbReference>
<sequence length="835" mass="91817">MKIHKMIPSLCTWQISMLTLITNILFVISTSPSPNPSHHDLLALLSLKSHITSDALSSWDAASNDTSKPVPNFCKWTGVTCGDRRHPGHVTAIDLHGYGLGGTISQDIGNLTYLHFIDLSSNNLVGDIPSSLGNCRRLRTMNLSSNHLSGSVPTPLGHLSKLKIFNVNNNNLTGEIPTTLFNVTTLMILRIGGNSFQGQIPSWLSNLTSLTDLYLVNNNFSGNIPADLCKLSNLTTFDVMNNKLDGPVPPSLFNISSITTLGLDMNQLTGSLPLDIGFKLPKLYALATYYNYFEGPIPASLSNASELQYLILRGNRYHGLIPRTLVFTIGHLKSLGTMDLSMNKLDGEIPEAIEGCVQLRFLYLQGNLLQEQIPKGLNTLGVLEKLDLSSNNLTGPIPKFLEGIRSLSYLNLSFNNLSGPVPDAGVFSNSTILSVTGNTMLCGGPPFLQLHSCPSIPSHKASPHRLHIFIFGAIGLFIFCVCSVTAYCFIKRRTTSTFVHHEHLFFNEEHERISYAELHKATGSFSPANLIGSGSSGKVYFGNLTFGENLATVAIKVLDLGQQRASRSFLAECNALKRIHHRKLVKVITVCSGFDHNGNEFKALVLEYICNGSLDDWLHPDKMTNSKIRRNLSLMKRLNIALDVAEALEYLHDHIDPRIVHCDIKPSNILLDDDLVGHVTDFGLAKIMSSEAGRKNHHETEGSSFAVKGTIGYIPPEYGSGCDVSTDGDTYSYGVLLLEMFTGRRPTDSFNDGVPNLVSFVKMAYPINLLEILDVTASYSRNTDTQAILDILVYPIFRVALACCNDSPRQRMKMHDIVEELNAIKMACAVQMPYS</sequence>
<dbReference type="InterPro" id="IPR051809">
    <property type="entry name" value="Plant_receptor-like_S/T_kinase"/>
</dbReference>
<keyword evidence="11" id="KW-0732">Signal</keyword>
<dbReference type="InterPro" id="IPR001245">
    <property type="entry name" value="Ser-Thr/Tyr_kinase_cat_dom"/>
</dbReference>
<evidence type="ECO:0000256" key="21">
    <source>
        <dbReference type="ARBA" id="ARBA00048679"/>
    </source>
</evidence>
<evidence type="ECO:0000256" key="6">
    <source>
        <dbReference type="ARBA" id="ARBA00022527"/>
    </source>
</evidence>
<dbReference type="Pfam" id="PF23598">
    <property type="entry name" value="LRR_14"/>
    <property type="match status" value="1"/>
</dbReference>
<dbReference type="Proteomes" id="UP000604825">
    <property type="component" value="Unassembled WGS sequence"/>
</dbReference>
<evidence type="ECO:0000256" key="25">
    <source>
        <dbReference type="PROSITE-ProRule" id="PRU10141"/>
    </source>
</evidence>
<dbReference type="InterPro" id="IPR011009">
    <property type="entry name" value="Kinase-like_dom_sf"/>
</dbReference>
<dbReference type="InterPro" id="IPR001611">
    <property type="entry name" value="Leu-rich_rpt"/>
</dbReference>
<evidence type="ECO:0000256" key="7">
    <source>
        <dbReference type="ARBA" id="ARBA00022553"/>
    </source>
</evidence>
<reference evidence="28" key="1">
    <citation type="submission" date="2020-10" db="EMBL/GenBank/DDBJ databases">
        <authorList>
            <person name="Han B."/>
            <person name="Lu T."/>
            <person name="Zhao Q."/>
            <person name="Huang X."/>
            <person name="Zhao Y."/>
        </authorList>
    </citation>
    <scope>NUCLEOTIDE SEQUENCE</scope>
</reference>
<dbReference type="SUPFAM" id="SSF56112">
    <property type="entry name" value="Protein kinase-like (PK-like)"/>
    <property type="match status" value="1"/>
</dbReference>
<dbReference type="InterPro" id="IPR055414">
    <property type="entry name" value="LRR_R13L4/SHOC2-like"/>
</dbReference>
<evidence type="ECO:0000259" key="27">
    <source>
        <dbReference type="PROSITE" id="PS50011"/>
    </source>
</evidence>
<comment type="caution">
    <text evidence="28">The sequence shown here is derived from an EMBL/GenBank/DDBJ whole genome shotgun (WGS) entry which is preliminary data.</text>
</comment>
<feature type="domain" description="Protein kinase" evidence="27">
    <location>
        <begin position="525"/>
        <end position="835"/>
    </location>
</feature>
<evidence type="ECO:0000256" key="1">
    <source>
        <dbReference type="ARBA" id="ARBA00004162"/>
    </source>
</evidence>
<evidence type="ECO:0000256" key="26">
    <source>
        <dbReference type="SAM" id="Phobius"/>
    </source>
</evidence>
<keyword evidence="9" id="KW-0808">Transferase</keyword>
<evidence type="ECO:0000256" key="15">
    <source>
        <dbReference type="ARBA" id="ARBA00022840"/>
    </source>
</evidence>
<evidence type="ECO:0000313" key="28">
    <source>
        <dbReference type="EMBL" id="CAD6253239.1"/>
    </source>
</evidence>
<dbReference type="InterPro" id="IPR008271">
    <property type="entry name" value="Ser/Thr_kinase_AS"/>
</dbReference>
<comment type="subcellular location">
    <subcellularLocation>
        <location evidence="1">Cell membrane</location>
        <topology evidence="1">Single-pass membrane protein</topology>
    </subcellularLocation>
    <subcellularLocation>
        <location evidence="2">Endoplasmic reticulum membrane</location>
        <topology evidence="2">Single-pass membrane protein</topology>
    </subcellularLocation>
</comment>
<evidence type="ECO:0000256" key="4">
    <source>
        <dbReference type="ARBA" id="ARBA00012513"/>
    </source>
</evidence>
<evidence type="ECO:0000256" key="11">
    <source>
        <dbReference type="ARBA" id="ARBA00022729"/>
    </source>
</evidence>
<dbReference type="FunFam" id="1.10.510.10:FF:000358">
    <property type="entry name" value="Putative leucine-rich repeat receptor-like serine/threonine-protein kinase"/>
    <property type="match status" value="1"/>
</dbReference>
<dbReference type="EC" id="2.7.11.1" evidence="4"/>
<dbReference type="PROSITE" id="PS50011">
    <property type="entry name" value="PROTEIN_KINASE_DOM"/>
    <property type="match status" value="1"/>
</dbReference>
<keyword evidence="8" id="KW-0433">Leucine-rich repeat</keyword>
<dbReference type="GO" id="GO:0005524">
    <property type="term" value="F:ATP binding"/>
    <property type="evidence" value="ECO:0007669"/>
    <property type="project" value="UniProtKB-UniRule"/>
</dbReference>
<evidence type="ECO:0000256" key="13">
    <source>
        <dbReference type="ARBA" id="ARBA00022741"/>
    </source>
</evidence>
<evidence type="ECO:0000256" key="10">
    <source>
        <dbReference type="ARBA" id="ARBA00022692"/>
    </source>
</evidence>
<evidence type="ECO:0000256" key="24">
    <source>
        <dbReference type="ARBA" id="ARBA00072040"/>
    </source>
</evidence>
<evidence type="ECO:0000256" key="18">
    <source>
        <dbReference type="ARBA" id="ARBA00023170"/>
    </source>
</evidence>
<dbReference type="Gene3D" id="1.10.510.10">
    <property type="entry name" value="Transferase(Phosphotransferase) domain 1"/>
    <property type="match status" value="1"/>
</dbReference>
<dbReference type="Gene3D" id="3.30.200.20">
    <property type="entry name" value="Phosphorylase Kinase, domain 1"/>
    <property type="match status" value="1"/>
</dbReference>
<protein>
    <recommendedName>
        <fullName evidence="24">Receptor kinase-like protein Xa21</fullName>
        <ecNumber evidence="4">2.7.11.1</ecNumber>
    </recommendedName>
</protein>
<dbReference type="InterPro" id="IPR017441">
    <property type="entry name" value="Protein_kinase_ATP_BS"/>
</dbReference>
<dbReference type="GO" id="GO:0004674">
    <property type="term" value="F:protein serine/threonine kinase activity"/>
    <property type="evidence" value="ECO:0007669"/>
    <property type="project" value="UniProtKB-KW"/>
</dbReference>
<dbReference type="GO" id="GO:0005886">
    <property type="term" value="C:plasma membrane"/>
    <property type="evidence" value="ECO:0007669"/>
    <property type="project" value="UniProtKB-SubCell"/>
</dbReference>
<comment type="function">
    <text evidence="22">Receptor kinase that detects X.oryzae pv. oryzae protein Ax21 to promote innate immunity. Following X.oryzae pv. oryzae protein Ax21 detection, undergoes cleavage, releasing the processed protein kinase Xa21 chain.</text>
</comment>
<dbReference type="FunFam" id="3.80.10.10:FF:000129">
    <property type="entry name" value="Leucine-rich repeat receptor-like kinase"/>
    <property type="match status" value="1"/>
</dbReference>
<keyword evidence="29" id="KW-1185">Reference proteome</keyword>
<dbReference type="FunFam" id="3.30.200.20:FF:000432">
    <property type="entry name" value="LRR receptor-like serine/threonine-protein kinase EFR"/>
    <property type="match status" value="1"/>
</dbReference>
<dbReference type="PANTHER" id="PTHR27008:SF222">
    <property type="entry name" value="OS08G0248100 PROTEIN"/>
    <property type="match status" value="1"/>
</dbReference>
<dbReference type="InterPro" id="IPR032675">
    <property type="entry name" value="LRR_dom_sf"/>
</dbReference>
<dbReference type="PANTHER" id="PTHR27008">
    <property type="entry name" value="OS04G0122200 PROTEIN"/>
    <property type="match status" value="1"/>
</dbReference>
<feature type="binding site" evidence="25">
    <location>
        <position position="556"/>
    </location>
    <ligand>
        <name>ATP</name>
        <dbReference type="ChEBI" id="CHEBI:30616"/>
    </ligand>
</feature>
<evidence type="ECO:0000256" key="5">
    <source>
        <dbReference type="ARBA" id="ARBA00022475"/>
    </source>
</evidence>
<evidence type="ECO:0000256" key="12">
    <source>
        <dbReference type="ARBA" id="ARBA00022737"/>
    </source>
</evidence>
<comment type="function">
    <text evidence="23">The processed protein kinase Xa21 chain released by protein cleavage after X.oryzae pv. oryzae protein Ax21 detection translocates into the nucleus where it can bind and regulate WRKY62, a transcription factor. Confers resistance to the bacterial pathogen X.oryzae pv. oryzae (Xoo).</text>
</comment>